<keyword evidence="6" id="KW-0067">ATP-binding</keyword>
<dbReference type="InterPro" id="IPR000719">
    <property type="entry name" value="Prot_kinase_dom"/>
</dbReference>
<evidence type="ECO:0000256" key="6">
    <source>
        <dbReference type="ARBA" id="ARBA00022840"/>
    </source>
</evidence>
<evidence type="ECO:0000256" key="9">
    <source>
        <dbReference type="SAM" id="MobiDB-lite"/>
    </source>
</evidence>
<keyword evidence="3" id="KW-0808">Transferase</keyword>
<keyword evidence="2" id="KW-0723">Serine/threonine-protein kinase</keyword>
<dbReference type="InterPro" id="IPR011009">
    <property type="entry name" value="Kinase-like_dom_sf"/>
</dbReference>
<evidence type="ECO:0000256" key="3">
    <source>
        <dbReference type="ARBA" id="ARBA00022679"/>
    </source>
</evidence>
<organism evidence="11 12">
    <name type="scientific">Aduncisulcus paluster</name>
    <dbReference type="NCBI Taxonomy" id="2918883"/>
    <lineage>
        <taxon>Eukaryota</taxon>
        <taxon>Metamonada</taxon>
        <taxon>Carpediemonas-like organisms</taxon>
        <taxon>Aduncisulcus</taxon>
    </lineage>
</organism>
<evidence type="ECO:0000256" key="7">
    <source>
        <dbReference type="ARBA" id="ARBA00047899"/>
    </source>
</evidence>
<name>A0ABQ5KXY7_9EUKA</name>
<evidence type="ECO:0000313" key="11">
    <source>
        <dbReference type="EMBL" id="GKT36299.1"/>
    </source>
</evidence>
<dbReference type="InterPro" id="IPR050660">
    <property type="entry name" value="NEK_Ser/Thr_kinase"/>
</dbReference>
<dbReference type="SUPFAM" id="SSF56112">
    <property type="entry name" value="Protein kinase-like (PK-like)"/>
    <property type="match status" value="1"/>
</dbReference>
<reference evidence="11" key="1">
    <citation type="submission" date="2022-03" db="EMBL/GenBank/DDBJ databases">
        <title>Draft genome sequence of Aduncisulcus paluster, a free-living microaerophilic Fornicata.</title>
        <authorList>
            <person name="Yuyama I."/>
            <person name="Kume K."/>
            <person name="Tamura T."/>
            <person name="Inagaki Y."/>
            <person name="Hashimoto T."/>
        </authorList>
    </citation>
    <scope>NUCLEOTIDE SEQUENCE</scope>
    <source>
        <strain evidence="11">NY0171</strain>
    </source>
</reference>
<dbReference type="SMART" id="SM00220">
    <property type="entry name" value="S_TKc"/>
    <property type="match status" value="1"/>
</dbReference>
<protein>
    <recommendedName>
        <fullName evidence="1">non-specific serine/threonine protein kinase</fullName>
        <ecNumber evidence="1">2.7.11.1</ecNumber>
    </recommendedName>
</protein>
<feature type="domain" description="Protein kinase" evidence="10">
    <location>
        <begin position="1"/>
        <end position="294"/>
    </location>
</feature>
<proteinExistence type="predicted"/>
<dbReference type="CDD" id="cd00180">
    <property type="entry name" value="PKc"/>
    <property type="match status" value="1"/>
</dbReference>
<keyword evidence="5" id="KW-0418">Kinase</keyword>
<dbReference type="Proteomes" id="UP001057375">
    <property type="component" value="Unassembled WGS sequence"/>
</dbReference>
<dbReference type="Gene3D" id="1.10.510.10">
    <property type="entry name" value="Transferase(Phosphotransferase) domain 1"/>
    <property type="match status" value="1"/>
</dbReference>
<dbReference type="InterPro" id="IPR008271">
    <property type="entry name" value="Ser/Thr_kinase_AS"/>
</dbReference>
<evidence type="ECO:0000256" key="8">
    <source>
        <dbReference type="ARBA" id="ARBA00048679"/>
    </source>
</evidence>
<dbReference type="PANTHER" id="PTHR43671:SF98">
    <property type="entry name" value="SERINE_THREONINE-PROTEIN KINASE NEK11"/>
    <property type="match status" value="1"/>
</dbReference>
<dbReference type="PANTHER" id="PTHR43671">
    <property type="entry name" value="SERINE/THREONINE-PROTEIN KINASE NEK"/>
    <property type="match status" value="1"/>
</dbReference>
<dbReference type="Pfam" id="PF00069">
    <property type="entry name" value="Pkinase"/>
    <property type="match status" value="1"/>
</dbReference>
<feature type="compositionally biased region" description="Basic and acidic residues" evidence="9">
    <location>
        <begin position="297"/>
        <end position="330"/>
    </location>
</feature>
<dbReference type="PROSITE" id="PS00108">
    <property type="entry name" value="PROTEIN_KINASE_ST"/>
    <property type="match status" value="1"/>
</dbReference>
<evidence type="ECO:0000313" key="12">
    <source>
        <dbReference type="Proteomes" id="UP001057375"/>
    </source>
</evidence>
<accession>A0ABQ5KXY7</accession>
<sequence>IKDLTGTSISGSCSLGSGSCRNEGNMFTALWQYQNDSCCKIRDDSSSEKVVLKYIDLDTSVHSLSTTSSSTSPFSSQYRTLLRSALAPRMSKKSCPFIIPLQCIFYDEHVHNPSRKGAYLVFPYYAHKDMFSWITNTHPDFEAVKHVLICVLSALAHLHSQFIVHCDLKPTNILIDSFGNGILCDFEGSIDCSERTMRLLSQTMYIGTPGYIAPELSEAIKEHSRPHPTPASDMYSFGMLLKDVFDMLSDVCDISIPSEFSKMRTMCMNSNPKDRPTSLDILILLKTGRMKEFIMKKEEEERKRKEEEERKRKEEEERLKKEEEERKRMEEEESSSESEGGFVLFDLYWNES</sequence>
<dbReference type="EMBL" id="BQXS01011186">
    <property type="protein sequence ID" value="GKT36299.1"/>
    <property type="molecule type" value="Genomic_DNA"/>
</dbReference>
<comment type="caution">
    <text evidence="11">The sequence shown here is derived from an EMBL/GenBank/DDBJ whole genome shotgun (WGS) entry which is preliminary data.</text>
</comment>
<keyword evidence="4" id="KW-0547">Nucleotide-binding</keyword>
<feature type="region of interest" description="Disordered" evidence="9">
    <location>
        <begin position="297"/>
        <end position="339"/>
    </location>
</feature>
<dbReference type="PROSITE" id="PS50011">
    <property type="entry name" value="PROTEIN_KINASE_DOM"/>
    <property type="match status" value="1"/>
</dbReference>
<gene>
    <name evidence="11" type="ORF">ADUPG1_009292</name>
</gene>
<keyword evidence="12" id="KW-1185">Reference proteome</keyword>
<feature type="non-terminal residue" evidence="11">
    <location>
        <position position="1"/>
    </location>
</feature>
<evidence type="ECO:0000256" key="4">
    <source>
        <dbReference type="ARBA" id="ARBA00022741"/>
    </source>
</evidence>
<comment type="catalytic activity">
    <reaction evidence="8">
        <text>L-seryl-[protein] + ATP = O-phospho-L-seryl-[protein] + ADP + H(+)</text>
        <dbReference type="Rhea" id="RHEA:17989"/>
        <dbReference type="Rhea" id="RHEA-COMP:9863"/>
        <dbReference type="Rhea" id="RHEA-COMP:11604"/>
        <dbReference type="ChEBI" id="CHEBI:15378"/>
        <dbReference type="ChEBI" id="CHEBI:29999"/>
        <dbReference type="ChEBI" id="CHEBI:30616"/>
        <dbReference type="ChEBI" id="CHEBI:83421"/>
        <dbReference type="ChEBI" id="CHEBI:456216"/>
        <dbReference type="EC" id="2.7.11.1"/>
    </reaction>
</comment>
<evidence type="ECO:0000256" key="1">
    <source>
        <dbReference type="ARBA" id="ARBA00012513"/>
    </source>
</evidence>
<evidence type="ECO:0000259" key="10">
    <source>
        <dbReference type="PROSITE" id="PS50011"/>
    </source>
</evidence>
<evidence type="ECO:0000256" key="5">
    <source>
        <dbReference type="ARBA" id="ARBA00022777"/>
    </source>
</evidence>
<evidence type="ECO:0000256" key="2">
    <source>
        <dbReference type="ARBA" id="ARBA00022527"/>
    </source>
</evidence>
<comment type="catalytic activity">
    <reaction evidence="7">
        <text>L-threonyl-[protein] + ATP = O-phospho-L-threonyl-[protein] + ADP + H(+)</text>
        <dbReference type="Rhea" id="RHEA:46608"/>
        <dbReference type="Rhea" id="RHEA-COMP:11060"/>
        <dbReference type="Rhea" id="RHEA-COMP:11605"/>
        <dbReference type="ChEBI" id="CHEBI:15378"/>
        <dbReference type="ChEBI" id="CHEBI:30013"/>
        <dbReference type="ChEBI" id="CHEBI:30616"/>
        <dbReference type="ChEBI" id="CHEBI:61977"/>
        <dbReference type="ChEBI" id="CHEBI:456216"/>
        <dbReference type="EC" id="2.7.11.1"/>
    </reaction>
</comment>
<dbReference type="EC" id="2.7.11.1" evidence="1"/>